<name>A0A840TJ21_9BACT</name>
<gene>
    <name evidence="1" type="ORF">HNQ92_001051</name>
</gene>
<proteinExistence type="predicted"/>
<accession>A0A840TJ21</accession>
<sequence length="77" mass="8800">MTFSKEDFTATIGKAKEWVPGCREAFSLFEERMVLDRLSKSLIANYGRNVAHLPLLFMRLSPEVSVTEVNSSLCRKF</sequence>
<organism evidence="1 2">
    <name type="scientific">Rhabdobacter roseus</name>
    <dbReference type="NCBI Taxonomy" id="1655419"/>
    <lineage>
        <taxon>Bacteria</taxon>
        <taxon>Pseudomonadati</taxon>
        <taxon>Bacteroidota</taxon>
        <taxon>Cytophagia</taxon>
        <taxon>Cytophagales</taxon>
        <taxon>Cytophagaceae</taxon>
        <taxon>Rhabdobacter</taxon>
    </lineage>
</organism>
<dbReference type="AlphaFoldDB" id="A0A840TJ21"/>
<dbReference type="Proteomes" id="UP000557307">
    <property type="component" value="Unassembled WGS sequence"/>
</dbReference>
<protein>
    <submittedName>
        <fullName evidence="1">Uncharacterized protein</fullName>
    </submittedName>
</protein>
<evidence type="ECO:0000313" key="1">
    <source>
        <dbReference type="EMBL" id="MBB5282925.1"/>
    </source>
</evidence>
<reference evidence="1 2" key="1">
    <citation type="submission" date="2020-08" db="EMBL/GenBank/DDBJ databases">
        <title>Genomic Encyclopedia of Type Strains, Phase IV (KMG-IV): sequencing the most valuable type-strain genomes for metagenomic binning, comparative biology and taxonomic classification.</title>
        <authorList>
            <person name="Goeker M."/>
        </authorList>
    </citation>
    <scope>NUCLEOTIDE SEQUENCE [LARGE SCALE GENOMIC DNA]</scope>
    <source>
        <strain evidence="1 2">DSM 105074</strain>
    </source>
</reference>
<comment type="caution">
    <text evidence="1">The sequence shown here is derived from an EMBL/GenBank/DDBJ whole genome shotgun (WGS) entry which is preliminary data.</text>
</comment>
<dbReference type="EMBL" id="JACHGF010000002">
    <property type="protein sequence ID" value="MBB5282925.1"/>
    <property type="molecule type" value="Genomic_DNA"/>
</dbReference>
<evidence type="ECO:0000313" key="2">
    <source>
        <dbReference type="Proteomes" id="UP000557307"/>
    </source>
</evidence>
<keyword evidence="2" id="KW-1185">Reference proteome</keyword>
<dbReference type="RefSeq" id="WP_184171891.1">
    <property type="nucleotide sequence ID" value="NZ_JACHGF010000002.1"/>
</dbReference>